<feature type="chain" id="PRO_5013021239" evidence="1">
    <location>
        <begin position="33"/>
        <end position="80"/>
    </location>
</feature>
<feature type="signal peptide" evidence="1">
    <location>
        <begin position="1"/>
        <end position="32"/>
    </location>
</feature>
<organism evidence="2 3">
    <name type="scientific">Helicobacter bilis</name>
    <dbReference type="NCBI Taxonomy" id="37372"/>
    <lineage>
        <taxon>Bacteria</taxon>
        <taxon>Pseudomonadati</taxon>
        <taxon>Campylobacterota</taxon>
        <taxon>Epsilonproteobacteria</taxon>
        <taxon>Campylobacterales</taxon>
        <taxon>Helicobacteraceae</taxon>
        <taxon>Helicobacter</taxon>
    </lineage>
</organism>
<proteinExistence type="predicted"/>
<dbReference type="AlphaFoldDB" id="A0A1Q2LEK5"/>
<gene>
    <name evidence="2" type="ORF">XJ32_00620</name>
</gene>
<protein>
    <submittedName>
        <fullName evidence="2">Uncharacterized protein</fullName>
    </submittedName>
</protein>
<dbReference type="KEGG" id="hbl:XJ32_00620"/>
<sequence length="80" mass="8726">MLYHIANKGHRVTLAALTAALLVALFSTKAQAEYTFKNSDRTIEARIHGINGSWGGGGLYMSCPTKWAGQDTFQLLQCLP</sequence>
<evidence type="ECO:0000313" key="3">
    <source>
        <dbReference type="Proteomes" id="UP000188298"/>
    </source>
</evidence>
<accession>A0A1Q2LEK5</accession>
<evidence type="ECO:0000256" key="1">
    <source>
        <dbReference type="SAM" id="SignalP"/>
    </source>
</evidence>
<evidence type="ECO:0000313" key="2">
    <source>
        <dbReference type="EMBL" id="AQQ58840.1"/>
    </source>
</evidence>
<dbReference type="Proteomes" id="UP000188298">
    <property type="component" value="Chromosome"/>
</dbReference>
<dbReference type="EMBL" id="CP019645">
    <property type="protein sequence ID" value="AQQ58840.1"/>
    <property type="molecule type" value="Genomic_DNA"/>
</dbReference>
<reference evidence="2 3" key="1">
    <citation type="submission" date="2017-02" db="EMBL/GenBank/DDBJ databases">
        <title>Whole genome sequencing of Helicobacter bilis strain AAQJH.</title>
        <authorList>
            <person name="Conlan S."/>
            <person name="Thomas P.J."/>
            <person name="Mullikin J."/>
            <person name="Palmore T.N."/>
            <person name="Frank K.M."/>
            <person name="Segre J.A."/>
        </authorList>
    </citation>
    <scope>NUCLEOTIDE SEQUENCE [LARGE SCALE GENOMIC DNA]</scope>
    <source>
        <strain evidence="2 3">AAQJH</strain>
    </source>
</reference>
<name>A0A1Q2LEK5_9HELI</name>
<keyword evidence="1" id="KW-0732">Signal</keyword>